<dbReference type="RefSeq" id="WP_035313774.1">
    <property type="nucleotide sequence ID" value="NZ_AODH01000013.1"/>
</dbReference>
<dbReference type="Pfam" id="PF01476">
    <property type="entry name" value="LysM"/>
    <property type="match status" value="1"/>
</dbReference>
<comment type="caution">
    <text evidence="3">The sequence shown here is derived from an EMBL/GenBank/DDBJ whole genome shotgun (WGS) entry which is preliminary data.</text>
</comment>
<evidence type="ECO:0000259" key="2">
    <source>
        <dbReference type="PROSITE" id="PS51782"/>
    </source>
</evidence>
<keyword evidence="4" id="KW-1185">Reference proteome</keyword>
<reference evidence="3 4" key="1">
    <citation type="submission" date="2012-12" db="EMBL/GenBank/DDBJ databases">
        <title>Novel taxa of Listeriaceae from agricultural environments in the United States.</title>
        <authorList>
            <person name="den Bakker H.C."/>
            <person name="Allred A."/>
            <person name="Warchocki S."/>
            <person name="Wright E.M."/>
            <person name="Burrell A."/>
            <person name="Nightingale K.K."/>
            <person name="Kephart D."/>
            <person name="Wiedmann M."/>
        </authorList>
    </citation>
    <scope>NUCLEOTIDE SEQUENCE [LARGE SCALE GENOMIC DNA]</scope>
    <source>
        <strain evidence="3 4">FSL F6-1037</strain>
    </source>
</reference>
<evidence type="ECO:0000313" key="4">
    <source>
        <dbReference type="Proteomes" id="UP000019243"/>
    </source>
</evidence>
<gene>
    <name evidence="3" type="ORF">BCAMP_04150</name>
</gene>
<dbReference type="Proteomes" id="UP000019243">
    <property type="component" value="Unassembled WGS sequence"/>
</dbReference>
<dbReference type="SUPFAM" id="SSF54106">
    <property type="entry name" value="LysM domain"/>
    <property type="match status" value="1"/>
</dbReference>
<accession>W7CZI4</accession>
<dbReference type="CDD" id="cd00118">
    <property type="entry name" value="LysM"/>
    <property type="match status" value="1"/>
</dbReference>
<keyword evidence="1" id="KW-0812">Transmembrane</keyword>
<dbReference type="AlphaFoldDB" id="W7CZI4"/>
<evidence type="ECO:0000256" key="1">
    <source>
        <dbReference type="SAM" id="Phobius"/>
    </source>
</evidence>
<evidence type="ECO:0000313" key="3">
    <source>
        <dbReference type="EMBL" id="EUJ41176.1"/>
    </source>
</evidence>
<dbReference type="PROSITE" id="PS51782">
    <property type="entry name" value="LYSM"/>
    <property type="match status" value="1"/>
</dbReference>
<dbReference type="EMBL" id="AODH01000013">
    <property type="protein sequence ID" value="EUJ41176.1"/>
    <property type="molecule type" value="Genomic_DNA"/>
</dbReference>
<keyword evidence="1" id="KW-1133">Transmembrane helix</keyword>
<feature type="transmembrane region" description="Helical" evidence="1">
    <location>
        <begin position="12"/>
        <end position="31"/>
    </location>
</feature>
<dbReference type="InterPro" id="IPR036779">
    <property type="entry name" value="LysM_dom_sf"/>
</dbReference>
<keyword evidence="1" id="KW-0472">Membrane</keyword>
<name>W7CZI4_9LIST</name>
<organism evidence="3 4">
    <name type="scientific">Brochothrix campestris FSL F6-1037</name>
    <dbReference type="NCBI Taxonomy" id="1265861"/>
    <lineage>
        <taxon>Bacteria</taxon>
        <taxon>Bacillati</taxon>
        <taxon>Bacillota</taxon>
        <taxon>Bacilli</taxon>
        <taxon>Bacillales</taxon>
        <taxon>Listeriaceae</taxon>
        <taxon>Brochothrix</taxon>
    </lineage>
</organism>
<protein>
    <submittedName>
        <fullName evidence="3">Peptidoglycan-binding domain-containing protein</fullName>
    </submittedName>
</protein>
<dbReference type="Gene3D" id="3.10.350.10">
    <property type="entry name" value="LysM domain"/>
    <property type="match status" value="1"/>
</dbReference>
<dbReference type="STRING" id="1265861.BCAMP_04150"/>
<proteinExistence type="predicted"/>
<feature type="domain" description="LysM" evidence="2">
    <location>
        <begin position="42"/>
        <end position="93"/>
    </location>
</feature>
<dbReference type="InterPro" id="IPR018392">
    <property type="entry name" value="LysM"/>
</dbReference>
<sequence length="109" mass="12506">MKTVIDRIWSKFAFVLVLIAILIVFTLVVGFTSGDLGKGKYETYTIVEADNLWSIAEDYTQTAKETQHMVKWMSDHNPIMHENKLEVGQEIVIPVKKKSNAHTIYYAKD</sequence>
<dbReference type="OrthoDB" id="2679564at2"/>